<dbReference type="AlphaFoldDB" id="A0A0R2FMB7"/>
<evidence type="ECO:0000259" key="1">
    <source>
        <dbReference type="Pfam" id="PF13649"/>
    </source>
</evidence>
<dbReference type="EMBL" id="JQAZ01000001">
    <property type="protein sequence ID" value="KRN33742.1"/>
    <property type="molecule type" value="Genomic_DNA"/>
</dbReference>
<organism evidence="2 5">
    <name type="scientific">Lactobacillus selangorensis</name>
    <dbReference type="NCBI Taxonomy" id="81857"/>
    <lineage>
        <taxon>Bacteria</taxon>
        <taxon>Bacillati</taxon>
        <taxon>Bacillota</taxon>
        <taxon>Bacilli</taxon>
        <taxon>Lactobacillales</taxon>
        <taxon>Lactobacillaceae</taxon>
        <taxon>Lactobacillus</taxon>
    </lineage>
</organism>
<keyword evidence="2" id="KW-0489">Methyltransferase</keyword>
<feature type="domain" description="Methyltransferase" evidence="1">
    <location>
        <begin position="39"/>
        <end position="133"/>
    </location>
</feature>
<proteinExistence type="predicted"/>
<sequence>MIYTTFARVYDQLMDKDLYRQWYNYAQERLQLPAGAPLLELACGSGDLAIQFAQAGLNVTGLDFSAEMLALADQKQQAAGTDVEWVEGDMRALEGLGPFQAVTCFDDSLCYMPDLDNVQQVFQQVYQVLAPGGTFLFDAHSIYQIDEFFPGYMYNYKEEEMAFMWTSYEGDVPHSIEHDLSFFVWDDEIQGYQELNELHHERTYPLAAYQQALTQAGFTGIQVTADFGRQEVQPESGRWFFEAHKD</sequence>
<evidence type="ECO:0000313" key="4">
    <source>
        <dbReference type="Proteomes" id="UP000051645"/>
    </source>
</evidence>
<gene>
    <name evidence="2" type="ORF">IV38_GL000617</name>
    <name evidence="3" type="ORF">IV40_GL000050</name>
</gene>
<dbReference type="SUPFAM" id="SSF53335">
    <property type="entry name" value="S-adenosyl-L-methionine-dependent methyltransferases"/>
    <property type="match status" value="1"/>
</dbReference>
<keyword evidence="4" id="KW-1185">Reference proteome</keyword>
<keyword evidence="2" id="KW-0808">Transferase</keyword>
<dbReference type="InterPro" id="IPR029063">
    <property type="entry name" value="SAM-dependent_MTases_sf"/>
</dbReference>
<dbReference type="Gene3D" id="2.20.25.110">
    <property type="entry name" value="S-adenosyl-L-methionine-dependent methyltransferases"/>
    <property type="match status" value="1"/>
</dbReference>
<dbReference type="PANTHER" id="PTHR43591">
    <property type="entry name" value="METHYLTRANSFERASE"/>
    <property type="match status" value="1"/>
</dbReference>
<dbReference type="PATRIC" id="fig|81857.3.peg.623"/>
<name>A0A0R2FMB7_9LACO</name>
<dbReference type="Proteomes" id="UP000051751">
    <property type="component" value="Unassembled WGS sequence"/>
</dbReference>
<dbReference type="GO" id="GO:0032259">
    <property type="term" value="P:methylation"/>
    <property type="evidence" value="ECO:0007669"/>
    <property type="project" value="UniProtKB-KW"/>
</dbReference>
<dbReference type="OrthoDB" id="9811589at2"/>
<reference evidence="4 5" key="1">
    <citation type="journal article" date="2015" name="Genome Announc.">
        <title>Expanding the biotechnology potential of lactobacilli through comparative genomics of 213 strains and associated genera.</title>
        <authorList>
            <person name="Sun Z."/>
            <person name="Harris H.M."/>
            <person name="McCann A."/>
            <person name="Guo C."/>
            <person name="Argimon S."/>
            <person name="Zhang W."/>
            <person name="Yang X."/>
            <person name="Jeffery I.B."/>
            <person name="Cooney J.C."/>
            <person name="Kagawa T.F."/>
            <person name="Liu W."/>
            <person name="Song Y."/>
            <person name="Salvetti E."/>
            <person name="Wrobel A."/>
            <person name="Rasinkangas P."/>
            <person name="Parkhill J."/>
            <person name="Rea M.C."/>
            <person name="O'Sullivan O."/>
            <person name="Ritari J."/>
            <person name="Douillard F.P."/>
            <person name="Paul Ross R."/>
            <person name="Yang R."/>
            <person name="Briner A.E."/>
            <person name="Felis G.E."/>
            <person name="de Vos W.M."/>
            <person name="Barrangou R."/>
            <person name="Klaenhammer T.R."/>
            <person name="Caufield P.W."/>
            <person name="Cui Y."/>
            <person name="Zhang H."/>
            <person name="O'Toole P.W."/>
        </authorList>
    </citation>
    <scope>NUCLEOTIDE SEQUENCE [LARGE SCALE GENOMIC DNA]</scope>
    <source>
        <strain evidence="2 5">ATCC BAA-66</strain>
        <strain evidence="3 4">DSM 13344</strain>
    </source>
</reference>
<dbReference type="CDD" id="cd02440">
    <property type="entry name" value="AdoMet_MTases"/>
    <property type="match status" value="1"/>
</dbReference>
<evidence type="ECO:0000313" key="5">
    <source>
        <dbReference type="Proteomes" id="UP000051751"/>
    </source>
</evidence>
<dbReference type="STRING" id="81857.IV38_GL000617"/>
<evidence type="ECO:0000313" key="2">
    <source>
        <dbReference type="EMBL" id="KRN29729.1"/>
    </source>
</evidence>
<dbReference type="RefSeq" id="WP_057768189.1">
    <property type="nucleotide sequence ID" value="NZ_JQAT01000001.1"/>
</dbReference>
<dbReference type="EMBL" id="JQAT01000001">
    <property type="protein sequence ID" value="KRN29729.1"/>
    <property type="molecule type" value="Genomic_DNA"/>
</dbReference>
<comment type="caution">
    <text evidence="2">The sequence shown here is derived from an EMBL/GenBank/DDBJ whole genome shotgun (WGS) entry which is preliminary data.</text>
</comment>
<dbReference type="Gene3D" id="3.40.50.150">
    <property type="entry name" value="Vaccinia Virus protein VP39"/>
    <property type="match status" value="1"/>
</dbReference>
<dbReference type="GO" id="GO:0008168">
    <property type="term" value="F:methyltransferase activity"/>
    <property type="evidence" value="ECO:0007669"/>
    <property type="project" value="UniProtKB-KW"/>
</dbReference>
<dbReference type="Proteomes" id="UP000051645">
    <property type="component" value="Unassembled WGS sequence"/>
</dbReference>
<dbReference type="Pfam" id="PF13649">
    <property type="entry name" value="Methyltransf_25"/>
    <property type="match status" value="1"/>
</dbReference>
<protein>
    <submittedName>
        <fullName evidence="2">UbiE COQ5 methyltransferase family protein</fullName>
    </submittedName>
</protein>
<dbReference type="InterPro" id="IPR041698">
    <property type="entry name" value="Methyltransf_25"/>
</dbReference>
<evidence type="ECO:0000313" key="3">
    <source>
        <dbReference type="EMBL" id="KRN33742.1"/>
    </source>
</evidence>
<accession>A0A0R2FMB7</accession>
<dbReference type="PANTHER" id="PTHR43591:SF110">
    <property type="entry name" value="RHODANESE DOMAIN-CONTAINING PROTEIN"/>
    <property type="match status" value="1"/>
</dbReference>